<dbReference type="PROSITE" id="PS50835">
    <property type="entry name" value="IG_LIKE"/>
    <property type="match status" value="5"/>
</dbReference>
<keyword evidence="10" id="KW-1064">Adaptive immunity</keyword>
<feature type="domain" description="Ig-like" evidence="18">
    <location>
        <begin position="215"/>
        <end position="304"/>
    </location>
</feature>
<evidence type="ECO:0000256" key="2">
    <source>
        <dbReference type="ARBA" id="ARBA00004279"/>
    </source>
</evidence>
<feature type="domain" description="Ig-like" evidence="18">
    <location>
        <begin position="1"/>
        <end position="91"/>
    </location>
</feature>
<dbReference type="InterPro" id="IPR036179">
    <property type="entry name" value="Ig-like_dom_sf"/>
</dbReference>
<dbReference type="OrthoDB" id="9945628at2759"/>
<dbReference type="InterPro" id="IPR003599">
    <property type="entry name" value="Ig_sub"/>
</dbReference>
<dbReference type="Gene3D" id="2.60.40.10">
    <property type="entry name" value="Immunoglobulins"/>
    <property type="match status" value="5"/>
</dbReference>
<sequence length="568" mass="62767">MSAQAMTTVTAMVGDTITLKCEANSNNQITLVSWRMKLSDAGIEQLISLSPASNTITNKEVPGYKDRINITKDFSLIISNVGIQDEKIFSCFTLVDSDIDEIPVSLKVYKIPSIPEILEPVAFLEEGNLQQVGVCVVNNSYPVANITWQYNFQNLDAKNPAVKIKRNTVRNGKGYYNTRSSLKYMSKKGEGEVSFTCTATYFEDQNSIASKTSSPLTVFVHYKTSKVLLLVTPAQDVEEGTNVTLTCMGDGYPPPDKFIFMKNGEEKEVNTKEYELINVSQEDTGEYSCTQQDNPDIKDAVNITVYYLTLTMNPDEDVTKMVGENITVECIAESSGTVNVTLMKRDTNCTNPFVMESLQYTHSGTYTCSAKIKEVKGMKREETVNVRVEGKPRINKLTKKVVNNAKVISCVVEGFPQPLVQWSVNGTAPREEPVKDKKSQWNHRITVKPSENITVTCTAINSFGEDQDTVNLTAMRFKEPEDETLEQDPSDPNNKNDNSKGSGDQAKVIVGVIVGLLIAAVIAGVAYWLYKKKSPTSKTKTNERGTADEIKKINKGDNNHTTAGSSAV</sequence>
<reference evidence="19 20" key="1">
    <citation type="journal article" date="2018" name="Nat. Ecol. Evol.">
        <title>Shark genomes provide insights into elasmobranch evolution and the origin of vertebrates.</title>
        <authorList>
            <person name="Hara Y"/>
            <person name="Yamaguchi K"/>
            <person name="Onimaru K"/>
            <person name="Kadota M"/>
            <person name="Koyanagi M"/>
            <person name="Keeley SD"/>
            <person name="Tatsumi K"/>
            <person name="Tanaka K"/>
            <person name="Motone F"/>
            <person name="Kageyama Y"/>
            <person name="Nozu R"/>
            <person name="Adachi N"/>
            <person name="Nishimura O"/>
            <person name="Nakagawa R"/>
            <person name="Tanegashima C"/>
            <person name="Kiyatake I"/>
            <person name="Matsumoto R"/>
            <person name="Murakumo K"/>
            <person name="Nishida K"/>
            <person name="Terakita A"/>
            <person name="Kuratani S"/>
            <person name="Sato K"/>
            <person name="Hyodo S Kuraku.S."/>
        </authorList>
    </citation>
    <scope>NUCLEOTIDE SEQUENCE [LARGE SCALE GENOMIC DNA]</scope>
</reference>
<evidence type="ECO:0000256" key="12">
    <source>
        <dbReference type="ARBA" id="ARBA00023157"/>
    </source>
</evidence>
<gene>
    <name evidence="19" type="ORF">scyTo_0003965</name>
</gene>
<accession>A0A401NI58</accession>
<evidence type="ECO:0000256" key="11">
    <source>
        <dbReference type="ARBA" id="ARBA00023136"/>
    </source>
</evidence>
<dbReference type="Pfam" id="PF07679">
    <property type="entry name" value="I-set"/>
    <property type="match status" value="1"/>
</dbReference>
<feature type="region of interest" description="Disordered" evidence="16">
    <location>
        <begin position="535"/>
        <end position="568"/>
    </location>
</feature>
<dbReference type="STRING" id="75743.A0A401NI58"/>
<keyword evidence="9 17" id="KW-1133">Transmembrane helix</keyword>
<comment type="subcellular location">
    <subcellularLocation>
        <location evidence="1">Cell membrane</location>
        <topology evidence="1">Single-pass type I membrane protein</topology>
    </subcellularLocation>
    <subcellularLocation>
        <location evidence="3">Cell projection</location>
        <location evidence="3">Axon</location>
    </subcellularLocation>
    <subcellularLocation>
        <location evidence="2">Cell projection</location>
        <location evidence="2">Dendrite</location>
    </subcellularLocation>
</comment>
<keyword evidence="14" id="KW-0966">Cell projection</keyword>
<dbReference type="GO" id="GO:0002250">
    <property type="term" value="P:adaptive immune response"/>
    <property type="evidence" value="ECO:0007669"/>
    <property type="project" value="UniProtKB-KW"/>
</dbReference>
<evidence type="ECO:0000256" key="4">
    <source>
        <dbReference type="ARBA" id="ARBA00022475"/>
    </source>
</evidence>
<evidence type="ECO:0000256" key="5">
    <source>
        <dbReference type="ARBA" id="ARBA00022692"/>
    </source>
</evidence>
<evidence type="ECO:0000256" key="6">
    <source>
        <dbReference type="ARBA" id="ARBA00022737"/>
    </source>
</evidence>
<keyword evidence="7" id="KW-0391">Immunity</keyword>
<evidence type="ECO:0000256" key="10">
    <source>
        <dbReference type="ARBA" id="ARBA00023130"/>
    </source>
</evidence>
<evidence type="ECO:0000256" key="1">
    <source>
        <dbReference type="ARBA" id="ARBA00004251"/>
    </source>
</evidence>
<dbReference type="InterPro" id="IPR013098">
    <property type="entry name" value="Ig_I-set"/>
</dbReference>
<evidence type="ECO:0000259" key="18">
    <source>
        <dbReference type="PROSITE" id="PS50835"/>
    </source>
</evidence>
<dbReference type="InterPro" id="IPR051116">
    <property type="entry name" value="Surface_Rcpt/Adhesion_Mol"/>
</dbReference>
<feature type="domain" description="Ig-like" evidence="18">
    <location>
        <begin position="112"/>
        <end position="214"/>
    </location>
</feature>
<dbReference type="GO" id="GO:0030424">
    <property type="term" value="C:axon"/>
    <property type="evidence" value="ECO:0007669"/>
    <property type="project" value="UniProtKB-SubCell"/>
</dbReference>
<feature type="domain" description="Ig-like" evidence="18">
    <location>
        <begin position="323"/>
        <end position="385"/>
    </location>
</feature>
<evidence type="ECO:0000256" key="16">
    <source>
        <dbReference type="SAM" id="MobiDB-lite"/>
    </source>
</evidence>
<evidence type="ECO:0000256" key="3">
    <source>
        <dbReference type="ARBA" id="ARBA00004489"/>
    </source>
</evidence>
<keyword evidence="13" id="KW-0325">Glycoprotein</keyword>
<dbReference type="PANTHER" id="PTHR11973">
    <property type="entry name" value="CELL SURFACE GLYCOPROTEIN MUC18-RELATED"/>
    <property type="match status" value="1"/>
</dbReference>
<keyword evidence="4" id="KW-1003">Cell membrane</keyword>
<dbReference type="InterPro" id="IPR013106">
    <property type="entry name" value="Ig_V-set"/>
</dbReference>
<feature type="domain" description="Ig-like" evidence="18">
    <location>
        <begin position="392"/>
        <end position="473"/>
    </location>
</feature>
<evidence type="ECO:0000256" key="8">
    <source>
        <dbReference type="ARBA" id="ARBA00022889"/>
    </source>
</evidence>
<dbReference type="InterPro" id="IPR003598">
    <property type="entry name" value="Ig_sub2"/>
</dbReference>
<dbReference type="EMBL" id="BFAA01001128">
    <property type="protein sequence ID" value="GCB60562.1"/>
    <property type="molecule type" value="Genomic_DNA"/>
</dbReference>
<dbReference type="SMART" id="SM00406">
    <property type="entry name" value="IGv"/>
    <property type="match status" value="2"/>
</dbReference>
<dbReference type="PANTHER" id="PTHR11973:SF2">
    <property type="entry name" value="CD166 ANTIGEN"/>
    <property type="match status" value="1"/>
</dbReference>
<name>A0A401NI58_SCYTO</name>
<dbReference type="InterPro" id="IPR007110">
    <property type="entry name" value="Ig-like_dom"/>
</dbReference>
<dbReference type="SUPFAM" id="SSF48726">
    <property type="entry name" value="Immunoglobulin"/>
    <property type="match status" value="4"/>
</dbReference>
<keyword evidence="6" id="KW-0677">Repeat</keyword>
<evidence type="ECO:0000256" key="13">
    <source>
        <dbReference type="ARBA" id="ARBA00023180"/>
    </source>
</evidence>
<dbReference type="InterPro" id="IPR013162">
    <property type="entry name" value="CD80_C2-set"/>
</dbReference>
<dbReference type="GO" id="GO:0030425">
    <property type="term" value="C:dendrite"/>
    <property type="evidence" value="ECO:0007669"/>
    <property type="project" value="UniProtKB-SubCell"/>
</dbReference>
<evidence type="ECO:0000256" key="17">
    <source>
        <dbReference type="SAM" id="Phobius"/>
    </source>
</evidence>
<evidence type="ECO:0000313" key="19">
    <source>
        <dbReference type="EMBL" id="GCB60562.1"/>
    </source>
</evidence>
<dbReference type="AlphaFoldDB" id="A0A401NI58"/>
<feature type="region of interest" description="Disordered" evidence="16">
    <location>
        <begin position="480"/>
        <end position="503"/>
    </location>
</feature>
<feature type="compositionally biased region" description="Basic and acidic residues" evidence="16">
    <location>
        <begin position="540"/>
        <end position="558"/>
    </location>
</feature>
<keyword evidence="12" id="KW-1015">Disulfide bond</keyword>
<dbReference type="GO" id="GO:0005886">
    <property type="term" value="C:plasma membrane"/>
    <property type="evidence" value="ECO:0007669"/>
    <property type="project" value="UniProtKB-SubCell"/>
</dbReference>
<dbReference type="Pfam" id="PF08205">
    <property type="entry name" value="C2-set_2"/>
    <property type="match status" value="1"/>
</dbReference>
<keyword evidence="15" id="KW-0393">Immunoglobulin domain</keyword>
<evidence type="ECO:0000256" key="14">
    <source>
        <dbReference type="ARBA" id="ARBA00023273"/>
    </source>
</evidence>
<dbReference type="Proteomes" id="UP000288216">
    <property type="component" value="Unassembled WGS sequence"/>
</dbReference>
<keyword evidence="8" id="KW-0130">Cell adhesion</keyword>
<evidence type="ECO:0000256" key="15">
    <source>
        <dbReference type="ARBA" id="ARBA00023319"/>
    </source>
</evidence>
<feature type="transmembrane region" description="Helical" evidence="17">
    <location>
        <begin position="508"/>
        <end position="530"/>
    </location>
</feature>
<evidence type="ECO:0000313" key="20">
    <source>
        <dbReference type="Proteomes" id="UP000288216"/>
    </source>
</evidence>
<dbReference type="SMART" id="SM00408">
    <property type="entry name" value="IGc2"/>
    <property type="match status" value="2"/>
</dbReference>
<feature type="compositionally biased region" description="Polar residues" evidence="16">
    <location>
        <begin position="559"/>
        <end position="568"/>
    </location>
</feature>
<keyword evidence="20" id="KW-1185">Reference proteome</keyword>
<dbReference type="InterPro" id="IPR013783">
    <property type="entry name" value="Ig-like_fold"/>
</dbReference>
<comment type="caution">
    <text evidence="19">The sequence shown here is derived from an EMBL/GenBank/DDBJ whole genome shotgun (WGS) entry which is preliminary data.</text>
</comment>
<dbReference type="GO" id="GO:0007155">
    <property type="term" value="P:cell adhesion"/>
    <property type="evidence" value="ECO:0007669"/>
    <property type="project" value="UniProtKB-KW"/>
</dbReference>
<evidence type="ECO:0000256" key="9">
    <source>
        <dbReference type="ARBA" id="ARBA00022989"/>
    </source>
</evidence>
<dbReference type="OMA" id="FACSVTY"/>
<feature type="compositionally biased region" description="Low complexity" evidence="16">
    <location>
        <begin position="490"/>
        <end position="503"/>
    </location>
</feature>
<dbReference type="SMART" id="SM00409">
    <property type="entry name" value="IG"/>
    <property type="match status" value="3"/>
</dbReference>
<keyword evidence="5 17" id="KW-0812">Transmembrane</keyword>
<protein>
    <recommendedName>
        <fullName evidence="18">Ig-like domain-containing protein</fullName>
    </recommendedName>
</protein>
<proteinExistence type="predicted"/>
<feature type="compositionally biased region" description="Acidic residues" evidence="16">
    <location>
        <begin position="480"/>
        <end position="489"/>
    </location>
</feature>
<dbReference type="Pfam" id="PF13927">
    <property type="entry name" value="Ig_3"/>
    <property type="match status" value="1"/>
</dbReference>
<evidence type="ECO:0000256" key="7">
    <source>
        <dbReference type="ARBA" id="ARBA00022859"/>
    </source>
</evidence>
<organism evidence="19 20">
    <name type="scientific">Scyliorhinus torazame</name>
    <name type="common">Cloudy catshark</name>
    <name type="synonym">Catulus torazame</name>
    <dbReference type="NCBI Taxonomy" id="75743"/>
    <lineage>
        <taxon>Eukaryota</taxon>
        <taxon>Metazoa</taxon>
        <taxon>Chordata</taxon>
        <taxon>Craniata</taxon>
        <taxon>Vertebrata</taxon>
        <taxon>Chondrichthyes</taxon>
        <taxon>Elasmobranchii</taxon>
        <taxon>Galeomorphii</taxon>
        <taxon>Galeoidea</taxon>
        <taxon>Carcharhiniformes</taxon>
        <taxon>Scyliorhinidae</taxon>
        <taxon>Scyliorhinus</taxon>
    </lineage>
</organism>
<dbReference type="Pfam" id="PF07686">
    <property type="entry name" value="V-set"/>
    <property type="match status" value="1"/>
</dbReference>
<keyword evidence="11 17" id="KW-0472">Membrane</keyword>